<evidence type="ECO:0000256" key="1">
    <source>
        <dbReference type="SAM" id="Phobius"/>
    </source>
</evidence>
<gene>
    <name evidence="2" type="ORF">DFR69_103512</name>
</gene>
<evidence type="ECO:0000313" key="2">
    <source>
        <dbReference type="EMBL" id="PWV77912.1"/>
    </source>
</evidence>
<dbReference type="EMBL" id="QGTL01000003">
    <property type="protein sequence ID" value="PWV77912.1"/>
    <property type="molecule type" value="Genomic_DNA"/>
</dbReference>
<feature type="transmembrane region" description="Helical" evidence="1">
    <location>
        <begin position="47"/>
        <end position="67"/>
    </location>
</feature>
<proteinExistence type="predicted"/>
<name>A0A317NSK1_9NOCA</name>
<evidence type="ECO:0000313" key="3">
    <source>
        <dbReference type="Proteomes" id="UP000246410"/>
    </source>
</evidence>
<organism evidence="2 3">
    <name type="scientific">Nocardia neocaledoniensis</name>
    <dbReference type="NCBI Taxonomy" id="236511"/>
    <lineage>
        <taxon>Bacteria</taxon>
        <taxon>Bacillati</taxon>
        <taxon>Actinomycetota</taxon>
        <taxon>Actinomycetes</taxon>
        <taxon>Mycobacteriales</taxon>
        <taxon>Nocardiaceae</taxon>
        <taxon>Nocardia</taxon>
    </lineage>
</organism>
<feature type="transmembrane region" description="Helical" evidence="1">
    <location>
        <begin position="23"/>
        <end position="41"/>
    </location>
</feature>
<dbReference type="Proteomes" id="UP000246410">
    <property type="component" value="Unassembled WGS sequence"/>
</dbReference>
<accession>A0A317NSK1</accession>
<reference evidence="2 3" key="1">
    <citation type="submission" date="2018-05" db="EMBL/GenBank/DDBJ databases">
        <title>Genomic Encyclopedia of Type Strains, Phase IV (KMG-IV): sequencing the most valuable type-strain genomes for metagenomic binning, comparative biology and taxonomic classification.</title>
        <authorList>
            <person name="Goeker M."/>
        </authorList>
    </citation>
    <scope>NUCLEOTIDE SEQUENCE [LARGE SCALE GENOMIC DNA]</scope>
    <source>
        <strain evidence="2 3">DSM 44717</strain>
    </source>
</reference>
<comment type="caution">
    <text evidence="2">The sequence shown here is derived from an EMBL/GenBank/DDBJ whole genome shotgun (WGS) entry which is preliminary data.</text>
</comment>
<keyword evidence="1" id="KW-0472">Membrane</keyword>
<dbReference type="InterPro" id="IPR019681">
    <property type="entry name" value="DUF2530"/>
</dbReference>
<sequence length="86" mass="9029">MDIGRVGTSIPELPRGLVDPRPVVVAGFVAWLVAAVLAWVNPAWSEARPVCAMGLVVGALGVSIWLAQRRSARRGDKGAQVGLPTD</sequence>
<dbReference type="Pfam" id="PF10745">
    <property type="entry name" value="DUF2530"/>
    <property type="match status" value="1"/>
</dbReference>
<keyword evidence="3" id="KW-1185">Reference proteome</keyword>
<dbReference type="RefSeq" id="WP_110037322.1">
    <property type="nucleotide sequence ID" value="NZ_QGTL01000003.1"/>
</dbReference>
<keyword evidence="1" id="KW-1133">Transmembrane helix</keyword>
<protein>
    <submittedName>
        <fullName evidence="2">Uncharacterized protein DUF2530</fullName>
    </submittedName>
</protein>
<dbReference type="AlphaFoldDB" id="A0A317NSK1"/>
<keyword evidence="1" id="KW-0812">Transmembrane</keyword>